<keyword evidence="9" id="KW-0732">Signal</keyword>
<evidence type="ECO:0000256" key="3">
    <source>
        <dbReference type="ARBA" id="ARBA00006027"/>
    </source>
</evidence>
<dbReference type="GO" id="GO:0042545">
    <property type="term" value="P:cell wall modification"/>
    <property type="evidence" value="ECO:0007669"/>
    <property type="project" value="UniProtKB-UniRule"/>
</dbReference>
<dbReference type="GO" id="GO:0004857">
    <property type="term" value="F:enzyme inhibitor activity"/>
    <property type="evidence" value="ECO:0007669"/>
    <property type="project" value="InterPro"/>
</dbReference>
<keyword evidence="5" id="KW-0964">Secreted</keyword>
<dbReference type="InterPro" id="IPR035513">
    <property type="entry name" value="Invertase/methylesterase_inhib"/>
</dbReference>
<proteinExistence type="inferred from homology"/>
<gene>
    <name evidence="11" type="ORF">K2173_006324</name>
</gene>
<dbReference type="SUPFAM" id="SSF51126">
    <property type="entry name" value="Pectin lyase-like"/>
    <property type="match status" value="1"/>
</dbReference>
<feature type="domain" description="Pectinesterase inhibitor" evidence="10">
    <location>
        <begin position="26"/>
        <end position="182"/>
    </location>
</feature>
<evidence type="ECO:0000313" key="11">
    <source>
        <dbReference type="EMBL" id="KAJ8898792.1"/>
    </source>
</evidence>
<keyword evidence="6 9" id="KW-0378">Hydrolase</keyword>
<organism evidence="11 12">
    <name type="scientific">Erythroxylum novogranatense</name>
    <dbReference type="NCBI Taxonomy" id="1862640"/>
    <lineage>
        <taxon>Eukaryota</taxon>
        <taxon>Viridiplantae</taxon>
        <taxon>Streptophyta</taxon>
        <taxon>Embryophyta</taxon>
        <taxon>Tracheophyta</taxon>
        <taxon>Spermatophyta</taxon>
        <taxon>Magnoliopsida</taxon>
        <taxon>eudicotyledons</taxon>
        <taxon>Gunneridae</taxon>
        <taxon>Pentapetalae</taxon>
        <taxon>rosids</taxon>
        <taxon>fabids</taxon>
        <taxon>Malpighiales</taxon>
        <taxon>Erythroxylaceae</taxon>
        <taxon>Erythroxylum</taxon>
    </lineage>
</organism>
<keyword evidence="7 9" id="KW-0063">Aspartyl esterase</keyword>
<reference evidence="11 12" key="1">
    <citation type="submission" date="2021-09" db="EMBL/GenBank/DDBJ databases">
        <title>Genomic insights and catalytic innovation underlie evolution of tropane alkaloids biosynthesis.</title>
        <authorList>
            <person name="Wang Y.-J."/>
            <person name="Tian T."/>
            <person name="Huang J.-P."/>
            <person name="Huang S.-X."/>
        </authorList>
    </citation>
    <scope>NUCLEOTIDE SEQUENCE [LARGE SCALE GENOMIC DNA]</scope>
    <source>
        <strain evidence="11">KIB-2018</strain>
        <tissue evidence="11">Leaf</tissue>
    </source>
</reference>
<feature type="signal peptide" evidence="9">
    <location>
        <begin position="1"/>
        <end position="18"/>
    </location>
</feature>
<dbReference type="GO" id="GO:0045490">
    <property type="term" value="P:pectin catabolic process"/>
    <property type="evidence" value="ECO:0007669"/>
    <property type="project" value="UniProtKB-UniRule"/>
</dbReference>
<comment type="caution">
    <text evidence="11">The sequence shown here is derived from an EMBL/GenBank/DDBJ whole genome shotgun (WGS) entry which is preliminary data.</text>
</comment>
<dbReference type="PANTHER" id="PTHR31707">
    <property type="entry name" value="PECTINESTERASE"/>
    <property type="match status" value="1"/>
</dbReference>
<dbReference type="FunFam" id="2.160.20.10:FF:000001">
    <property type="entry name" value="Pectinesterase"/>
    <property type="match status" value="1"/>
</dbReference>
<dbReference type="Proteomes" id="UP001159364">
    <property type="component" value="Linkage Group LG08"/>
</dbReference>
<dbReference type="InterPro" id="IPR011050">
    <property type="entry name" value="Pectin_lyase_fold/virulence"/>
</dbReference>
<evidence type="ECO:0000256" key="7">
    <source>
        <dbReference type="ARBA" id="ARBA00023085"/>
    </source>
</evidence>
<dbReference type="Gene3D" id="2.160.20.10">
    <property type="entry name" value="Single-stranded right-handed beta-helix, Pectin lyase-like"/>
    <property type="match status" value="1"/>
</dbReference>
<evidence type="ECO:0000313" key="12">
    <source>
        <dbReference type="Proteomes" id="UP001159364"/>
    </source>
</evidence>
<evidence type="ECO:0000259" key="10">
    <source>
        <dbReference type="SMART" id="SM00856"/>
    </source>
</evidence>
<dbReference type="Pfam" id="PF01095">
    <property type="entry name" value="Pectinesterase"/>
    <property type="match status" value="1"/>
</dbReference>
<comment type="subcellular location">
    <subcellularLocation>
        <location evidence="1">Secreted</location>
        <location evidence="1">Cell wall</location>
    </subcellularLocation>
</comment>
<dbReference type="Gene3D" id="1.20.140.40">
    <property type="entry name" value="Invertase/pectin methylesterase inhibitor family protein"/>
    <property type="match status" value="1"/>
</dbReference>
<keyword evidence="12" id="KW-1185">Reference proteome</keyword>
<dbReference type="PROSITE" id="PS00503">
    <property type="entry name" value="PECTINESTERASE_2"/>
    <property type="match status" value="1"/>
</dbReference>
<dbReference type="SUPFAM" id="SSF101148">
    <property type="entry name" value="Plant invertase/pectin methylesterase inhibitor"/>
    <property type="match status" value="1"/>
</dbReference>
<evidence type="ECO:0000256" key="5">
    <source>
        <dbReference type="ARBA" id="ARBA00022512"/>
    </source>
</evidence>
<dbReference type="CDD" id="cd15798">
    <property type="entry name" value="PMEI-like_3"/>
    <property type="match status" value="1"/>
</dbReference>
<dbReference type="EMBL" id="JAIWQS010000008">
    <property type="protein sequence ID" value="KAJ8898792.1"/>
    <property type="molecule type" value="Genomic_DNA"/>
</dbReference>
<feature type="active site" evidence="8">
    <location>
        <position position="407"/>
    </location>
</feature>
<keyword evidence="5" id="KW-0134">Cell wall</keyword>
<dbReference type="AlphaFoldDB" id="A0AAV8UC16"/>
<comment type="pathway">
    <text evidence="2 9">Glycan metabolism; pectin degradation; 2-dehydro-3-deoxy-D-gluconate from pectin: step 1/5.</text>
</comment>
<dbReference type="EC" id="3.1.1.11" evidence="9"/>
<dbReference type="GO" id="GO:0030599">
    <property type="term" value="F:pectinesterase activity"/>
    <property type="evidence" value="ECO:0007669"/>
    <property type="project" value="UniProtKB-UniRule"/>
</dbReference>
<comment type="similarity">
    <text evidence="4">In the C-terminal section; belongs to the pectinesterase family.</text>
</comment>
<dbReference type="NCBIfam" id="TIGR01614">
    <property type="entry name" value="PME_inhib"/>
    <property type="match status" value="1"/>
</dbReference>
<protein>
    <recommendedName>
        <fullName evidence="9">Pectinesterase</fullName>
        <ecNumber evidence="9">3.1.1.11</ecNumber>
    </recommendedName>
</protein>
<sequence>MLPTSSLFLFAIFSLTSPAWFISAPSPPQLPSQTCASTLYPKLCRSILSTYRSSPHNPFDYGEFSVKQCLKQARRFSKAIDYYLFHRKQRSRMTHLEIGALDDCRELMELNVEYLETISTELKMAESFSNELVERITSFLSGIVTNQQTCWDELVETKSGVVNAIYAPMSNGTKLYSVSLGLVTHSLNQKLKHKRKEGSESHQGRGSTTSAVRVPLETLIKALRKSSCESLSSCSRRRERRLADLEGNGILINDTVIVSSSGADNFTSIGDAVAFAPNNTIPEAGYFVIYVREGYYYEYVNAPKHKKNIMLIGDGINRTVITGNHSVIDGWTTFNSSTFAVSGERFLAVDVTFRNTAGPEKHQAVAVRNNADISTFYRCSFEGYQDTLYVHSLRQFYRDCHIYGTVDFIFGNAAAVFQSCHLYARKPLANQKNAFTAQGRTDPNQNTGISIHNCTIEAAPDLAMDLNSTFSYLGRPWKLYSRTVYMQSYIDKVISPVGWLEWNGTVGLDTLYYGEFQNYGPGANTSMRVRWPGYTLMNATQAMNFTVYNFTMGDTWLPQTDIPFSGGLLAT</sequence>
<dbReference type="InterPro" id="IPR033131">
    <property type="entry name" value="Pectinesterase_Asp_AS"/>
</dbReference>
<dbReference type="SMART" id="SM00856">
    <property type="entry name" value="PMEI"/>
    <property type="match status" value="1"/>
</dbReference>
<dbReference type="InterPro" id="IPR000070">
    <property type="entry name" value="Pectinesterase_cat"/>
</dbReference>
<evidence type="ECO:0000256" key="2">
    <source>
        <dbReference type="ARBA" id="ARBA00005184"/>
    </source>
</evidence>
<evidence type="ECO:0000256" key="6">
    <source>
        <dbReference type="ARBA" id="ARBA00022801"/>
    </source>
</evidence>
<dbReference type="InterPro" id="IPR006501">
    <property type="entry name" value="Pectinesterase_inhib_dom"/>
</dbReference>
<accession>A0AAV8UC16</accession>
<dbReference type="InterPro" id="IPR012334">
    <property type="entry name" value="Pectin_lyas_fold"/>
</dbReference>
<evidence type="ECO:0000256" key="1">
    <source>
        <dbReference type="ARBA" id="ARBA00004191"/>
    </source>
</evidence>
<comment type="similarity">
    <text evidence="3">In the N-terminal section; belongs to the PMEI family.</text>
</comment>
<name>A0AAV8UC16_9ROSI</name>
<evidence type="ECO:0000256" key="4">
    <source>
        <dbReference type="ARBA" id="ARBA00007786"/>
    </source>
</evidence>
<feature type="chain" id="PRO_5043113869" description="Pectinesterase" evidence="9">
    <location>
        <begin position="19"/>
        <end position="571"/>
    </location>
</feature>
<dbReference type="Pfam" id="PF04043">
    <property type="entry name" value="PMEI"/>
    <property type="match status" value="1"/>
</dbReference>
<comment type="catalytic activity">
    <reaction evidence="9">
        <text>[(1-&gt;4)-alpha-D-galacturonosyl methyl ester](n) + n H2O = [(1-&gt;4)-alpha-D-galacturonosyl](n) + n methanol + n H(+)</text>
        <dbReference type="Rhea" id="RHEA:22380"/>
        <dbReference type="Rhea" id="RHEA-COMP:14570"/>
        <dbReference type="Rhea" id="RHEA-COMP:14573"/>
        <dbReference type="ChEBI" id="CHEBI:15377"/>
        <dbReference type="ChEBI" id="CHEBI:15378"/>
        <dbReference type="ChEBI" id="CHEBI:17790"/>
        <dbReference type="ChEBI" id="CHEBI:140522"/>
        <dbReference type="ChEBI" id="CHEBI:140523"/>
        <dbReference type="EC" id="3.1.1.11"/>
    </reaction>
</comment>
<evidence type="ECO:0000256" key="8">
    <source>
        <dbReference type="PROSITE-ProRule" id="PRU10040"/>
    </source>
</evidence>
<evidence type="ECO:0000256" key="9">
    <source>
        <dbReference type="RuleBase" id="RU000589"/>
    </source>
</evidence>